<reference evidence="2 3" key="1">
    <citation type="submission" date="2024-04" db="EMBL/GenBank/DDBJ databases">
        <title>Genome sequencing and metabolic network reconstruction of aminoacids and betaine degradation by Anoxynatronum sibiricum.</title>
        <authorList>
            <person name="Detkova E.N."/>
            <person name="Boltjanskaja Y.V."/>
            <person name="Mardanov A.V."/>
            <person name="Kevbrin V."/>
        </authorList>
    </citation>
    <scope>NUCLEOTIDE SEQUENCE [LARGE SCALE GENOMIC DNA]</scope>
    <source>
        <strain evidence="2 3">Z-7981</strain>
    </source>
</reference>
<comment type="caution">
    <text evidence="2">The sequence shown here is derived from an EMBL/GenBank/DDBJ whole genome shotgun (WGS) entry which is preliminary data.</text>
</comment>
<sequence>MYIRQEILLSFEEIEKFSPPTKLELILSQIDLSDVMSKLESQDVRTGPRGYCKRAMLYAVIARIVEKIPTIKALCDRLRDDARFRYNCGFDPYQPPPSQATFTRFMKQLEEAGIAELLFQQQRDKAMALGLIQKENVSVDATHVKAYEKAVARSKCKKDDSSPSCEHRGQQVLLV</sequence>
<feature type="domain" description="Transposase InsH N-terminal" evidence="1">
    <location>
        <begin position="15"/>
        <end position="107"/>
    </location>
</feature>
<evidence type="ECO:0000259" key="1">
    <source>
        <dbReference type="Pfam" id="PF05598"/>
    </source>
</evidence>
<dbReference type="Proteomes" id="UP001407405">
    <property type="component" value="Unassembled WGS sequence"/>
</dbReference>
<keyword evidence="3" id="KW-1185">Reference proteome</keyword>
<dbReference type="Pfam" id="PF05598">
    <property type="entry name" value="DUF772"/>
    <property type="match status" value="1"/>
</dbReference>
<organism evidence="2 3">
    <name type="scientific">Anoxynatronum sibiricum</name>
    <dbReference type="NCBI Taxonomy" id="210623"/>
    <lineage>
        <taxon>Bacteria</taxon>
        <taxon>Bacillati</taxon>
        <taxon>Bacillota</taxon>
        <taxon>Clostridia</taxon>
        <taxon>Eubacteriales</taxon>
        <taxon>Clostridiaceae</taxon>
        <taxon>Anoxynatronum</taxon>
    </lineage>
</organism>
<protein>
    <submittedName>
        <fullName evidence="2">Transposase</fullName>
    </submittedName>
</protein>
<gene>
    <name evidence="2" type="ORF">AAIG11_13890</name>
</gene>
<dbReference type="EMBL" id="JBCITM010000018">
    <property type="protein sequence ID" value="MEN1761575.1"/>
    <property type="molecule type" value="Genomic_DNA"/>
</dbReference>
<evidence type="ECO:0000313" key="3">
    <source>
        <dbReference type="Proteomes" id="UP001407405"/>
    </source>
</evidence>
<name>A0ABU9VXL8_9CLOT</name>
<evidence type="ECO:0000313" key="2">
    <source>
        <dbReference type="EMBL" id="MEN1761575.1"/>
    </source>
</evidence>
<dbReference type="InterPro" id="IPR008490">
    <property type="entry name" value="Transposase_InsH_N"/>
</dbReference>
<proteinExistence type="predicted"/>
<accession>A0ABU9VXL8</accession>